<protein>
    <submittedName>
        <fullName evidence="3">Universal stress protein</fullName>
    </submittedName>
</protein>
<dbReference type="SUPFAM" id="SSF52402">
    <property type="entry name" value="Adenine nucleotide alpha hydrolases-like"/>
    <property type="match status" value="2"/>
</dbReference>
<sequence length="271" mass="28819">MLAGVDGSEQAVVAAEWAAEEADLRGAPLRLLAVGDHPDREEELWEALSQAADGCRAQRPRVEVVEEIRQGAATSELIRCSSGARLLVVGSHGRGRVAETLLGSVSRAVAMHARCPVVVVRDRRRSFTVGPVVVGVDESAPSREALRFAFESASARRANLVALHVWRPVRAEYSWVDAPSGAIWFDLDDAQRSLAGQLDAVRASFPGVEVHSEVRYGHPVDELTSAASHAQLLVVGHRGAGGFERLLLGSVADGVLHHAECPVAVVRGGSG</sequence>
<name>A0ABN1D583_SACER</name>
<evidence type="ECO:0000313" key="4">
    <source>
        <dbReference type="Proteomes" id="UP001500729"/>
    </source>
</evidence>
<dbReference type="InterPro" id="IPR006016">
    <property type="entry name" value="UspA"/>
</dbReference>
<keyword evidence="4" id="KW-1185">Reference proteome</keyword>
<dbReference type="PANTHER" id="PTHR46268:SF6">
    <property type="entry name" value="UNIVERSAL STRESS PROTEIN UP12"/>
    <property type="match status" value="1"/>
</dbReference>
<comment type="similarity">
    <text evidence="1">Belongs to the universal stress protein A family.</text>
</comment>
<dbReference type="PRINTS" id="PR01438">
    <property type="entry name" value="UNVRSLSTRESS"/>
</dbReference>
<accession>A0ABN1D583</accession>
<gene>
    <name evidence="3" type="ORF">GCM10009533_36300</name>
</gene>
<dbReference type="PANTHER" id="PTHR46268">
    <property type="entry name" value="STRESS RESPONSE PROTEIN NHAX"/>
    <property type="match status" value="1"/>
</dbReference>
<dbReference type="Proteomes" id="UP001500729">
    <property type="component" value="Unassembled WGS sequence"/>
</dbReference>
<dbReference type="Gene3D" id="3.40.50.620">
    <property type="entry name" value="HUPs"/>
    <property type="match status" value="2"/>
</dbReference>
<dbReference type="InterPro" id="IPR014729">
    <property type="entry name" value="Rossmann-like_a/b/a_fold"/>
</dbReference>
<feature type="domain" description="UspA" evidence="2">
    <location>
        <begin position="131"/>
        <end position="267"/>
    </location>
</feature>
<reference evidence="3 4" key="1">
    <citation type="journal article" date="2019" name="Int. J. Syst. Evol. Microbiol.">
        <title>The Global Catalogue of Microorganisms (GCM) 10K type strain sequencing project: providing services to taxonomists for standard genome sequencing and annotation.</title>
        <authorList>
            <consortium name="The Broad Institute Genomics Platform"/>
            <consortium name="The Broad Institute Genome Sequencing Center for Infectious Disease"/>
            <person name="Wu L."/>
            <person name="Ma J."/>
        </authorList>
    </citation>
    <scope>NUCLEOTIDE SEQUENCE [LARGE SCALE GENOMIC DNA]</scope>
    <source>
        <strain evidence="3 4">JCM 10303</strain>
    </source>
</reference>
<comment type="caution">
    <text evidence="3">The sequence shown here is derived from an EMBL/GenBank/DDBJ whole genome shotgun (WGS) entry which is preliminary data.</text>
</comment>
<dbReference type="EMBL" id="BAAAGS010000023">
    <property type="protein sequence ID" value="GAA0533929.1"/>
    <property type="molecule type" value="Genomic_DNA"/>
</dbReference>
<feature type="domain" description="UspA" evidence="2">
    <location>
        <begin position="2"/>
        <end position="121"/>
    </location>
</feature>
<evidence type="ECO:0000256" key="1">
    <source>
        <dbReference type="ARBA" id="ARBA00008791"/>
    </source>
</evidence>
<evidence type="ECO:0000259" key="2">
    <source>
        <dbReference type="Pfam" id="PF00582"/>
    </source>
</evidence>
<proteinExistence type="inferred from homology"/>
<dbReference type="Pfam" id="PF00582">
    <property type="entry name" value="Usp"/>
    <property type="match status" value="2"/>
</dbReference>
<organism evidence="3 4">
    <name type="scientific">Saccharopolyspora erythraea</name>
    <name type="common">Streptomyces erythraeus</name>
    <dbReference type="NCBI Taxonomy" id="1836"/>
    <lineage>
        <taxon>Bacteria</taxon>
        <taxon>Bacillati</taxon>
        <taxon>Actinomycetota</taxon>
        <taxon>Actinomycetes</taxon>
        <taxon>Pseudonocardiales</taxon>
        <taxon>Pseudonocardiaceae</taxon>
        <taxon>Saccharopolyspora</taxon>
    </lineage>
</organism>
<dbReference type="InterPro" id="IPR006015">
    <property type="entry name" value="Universal_stress_UspA"/>
</dbReference>
<evidence type="ECO:0000313" key="3">
    <source>
        <dbReference type="EMBL" id="GAA0533929.1"/>
    </source>
</evidence>